<dbReference type="InterPro" id="IPR019594">
    <property type="entry name" value="Glu/Gly-bd"/>
</dbReference>
<dbReference type="EMBL" id="UYJE01006952">
    <property type="protein sequence ID" value="VDI50439.1"/>
    <property type="molecule type" value="Genomic_DNA"/>
</dbReference>
<evidence type="ECO:0000256" key="14">
    <source>
        <dbReference type="PIRSR" id="PIRSR601508-3"/>
    </source>
</evidence>
<evidence type="ECO:0000256" key="8">
    <source>
        <dbReference type="ARBA" id="ARBA00023170"/>
    </source>
</evidence>
<feature type="region of interest" description="Disordered" evidence="15">
    <location>
        <begin position="647"/>
        <end position="676"/>
    </location>
</feature>
<proteinExistence type="predicted"/>
<evidence type="ECO:0000256" key="13">
    <source>
        <dbReference type="PIRSR" id="PIRSR601508-2"/>
    </source>
</evidence>
<dbReference type="Proteomes" id="UP000596742">
    <property type="component" value="Unassembled WGS sequence"/>
</dbReference>
<dbReference type="SMART" id="SM00918">
    <property type="entry name" value="Lig_chan-Glu_bd"/>
    <property type="match status" value="1"/>
</dbReference>
<evidence type="ECO:0000256" key="11">
    <source>
        <dbReference type="ARBA" id="ARBA00023303"/>
    </source>
</evidence>
<feature type="site" description="Interaction with the cone snail toxin Con-ikot-ikot" evidence="13">
    <location>
        <position position="485"/>
    </location>
</feature>
<dbReference type="InterPro" id="IPR001508">
    <property type="entry name" value="Iono_Glu_rcpt_met"/>
</dbReference>
<keyword evidence="6" id="KW-0406">Ion transport</keyword>
<feature type="domain" description="Ionotropic glutamate receptor C-terminal" evidence="17">
    <location>
        <begin position="234"/>
        <end position="593"/>
    </location>
</feature>
<evidence type="ECO:0000256" key="1">
    <source>
        <dbReference type="ARBA" id="ARBA00004651"/>
    </source>
</evidence>
<dbReference type="OrthoDB" id="9997229at2759"/>
<keyword evidence="14" id="KW-1015">Disulfide bond</keyword>
<evidence type="ECO:0000256" key="4">
    <source>
        <dbReference type="ARBA" id="ARBA00022692"/>
    </source>
</evidence>
<protein>
    <submittedName>
        <fullName evidence="19">Uncharacterized protein</fullName>
    </submittedName>
</protein>
<feature type="domain" description="Ionotropic glutamate receptor L-glutamate and glycine-binding" evidence="18">
    <location>
        <begin position="244"/>
        <end position="302"/>
    </location>
</feature>
<dbReference type="GO" id="GO:0050906">
    <property type="term" value="P:detection of stimulus involved in sensory perception"/>
    <property type="evidence" value="ECO:0007669"/>
    <property type="project" value="UniProtKB-ARBA"/>
</dbReference>
<accession>A0A8B6FHV9</accession>
<evidence type="ECO:0000259" key="17">
    <source>
        <dbReference type="SMART" id="SM00079"/>
    </source>
</evidence>
<dbReference type="Gene3D" id="3.40.190.10">
    <property type="entry name" value="Periplasmic binding protein-like II"/>
    <property type="match status" value="1"/>
</dbReference>
<evidence type="ECO:0000256" key="2">
    <source>
        <dbReference type="ARBA" id="ARBA00022448"/>
    </source>
</evidence>
<dbReference type="GO" id="GO:0015276">
    <property type="term" value="F:ligand-gated monoatomic ion channel activity"/>
    <property type="evidence" value="ECO:0007669"/>
    <property type="project" value="InterPro"/>
</dbReference>
<comment type="subcellular location">
    <subcellularLocation>
        <location evidence="1">Cell membrane</location>
        <topology evidence="1">Multi-pass membrane protein</topology>
    </subcellularLocation>
</comment>
<feature type="binding site" evidence="12">
    <location>
        <position position="318"/>
    </location>
    <ligand>
        <name>L-glutamate</name>
        <dbReference type="ChEBI" id="CHEBI:29985"/>
    </ligand>
</feature>
<evidence type="ECO:0000259" key="18">
    <source>
        <dbReference type="SMART" id="SM00918"/>
    </source>
</evidence>
<keyword evidence="8" id="KW-0675">Receptor</keyword>
<dbReference type="Pfam" id="PF00060">
    <property type="entry name" value="Lig_chan"/>
    <property type="match status" value="1"/>
</dbReference>
<evidence type="ECO:0000256" key="12">
    <source>
        <dbReference type="PIRSR" id="PIRSR601508-1"/>
    </source>
</evidence>
<dbReference type="Pfam" id="PF10613">
    <property type="entry name" value="Lig_chan-Glu_bd"/>
    <property type="match status" value="1"/>
</dbReference>
<organism evidence="19 20">
    <name type="scientific">Mytilus galloprovincialis</name>
    <name type="common">Mediterranean mussel</name>
    <dbReference type="NCBI Taxonomy" id="29158"/>
    <lineage>
        <taxon>Eukaryota</taxon>
        <taxon>Metazoa</taxon>
        <taxon>Spiralia</taxon>
        <taxon>Lophotrochozoa</taxon>
        <taxon>Mollusca</taxon>
        <taxon>Bivalvia</taxon>
        <taxon>Autobranchia</taxon>
        <taxon>Pteriomorphia</taxon>
        <taxon>Mytilida</taxon>
        <taxon>Mytiloidea</taxon>
        <taxon>Mytilidae</taxon>
        <taxon>Mytilinae</taxon>
        <taxon>Mytilus</taxon>
    </lineage>
</organism>
<dbReference type="InterPro" id="IPR052192">
    <property type="entry name" value="Insect_Ionotropic_Sensory_Rcpt"/>
</dbReference>
<dbReference type="FunFam" id="3.40.190.10:FF:000024">
    <property type="entry name" value="Glutamate receptor, ionotropic, delta 1"/>
    <property type="match status" value="1"/>
</dbReference>
<evidence type="ECO:0000256" key="3">
    <source>
        <dbReference type="ARBA" id="ARBA00022475"/>
    </source>
</evidence>
<keyword evidence="11" id="KW-0407">Ion channel</keyword>
<evidence type="ECO:0000313" key="20">
    <source>
        <dbReference type="Proteomes" id="UP000596742"/>
    </source>
</evidence>
<dbReference type="GO" id="GO:0038023">
    <property type="term" value="F:signaling receptor activity"/>
    <property type="evidence" value="ECO:0007669"/>
    <property type="project" value="InterPro"/>
</dbReference>
<keyword evidence="3" id="KW-1003">Cell membrane</keyword>
<evidence type="ECO:0000256" key="7">
    <source>
        <dbReference type="ARBA" id="ARBA00023136"/>
    </source>
</evidence>
<evidence type="ECO:0000256" key="15">
    <source>
        <dbReference type="SAM" id="MobiDB-lite"/>
    </source>
</evidence>
<evidence type="ECO:0000256" key="16">
    <source>
        <dbReference type="SAM" id="Phobius"/>
    </source>
</evidence>
<name>A0A8B6FHV9_MYTGA</name>
<evidence type="ECO:0000256" key="6">
    <source>
        <dbReference type="ARBA" id="ARBA00023065"/>
    </source>
</evidence>
<evidence type="ECO:0000256" key="10">
    <source>
        <dbReference type="ARBA" id="ARBA00023286"/>
    </source>
</evidence>
<keyword evidence="7 16" id="KW-0472">Membrane</keyword>
<dbReference type="PRINTS" id="PR00177">
    <property type="entry name" value="NMDARECEPTOR"/>
</dbReference>
<dbReference type="SUPFAM" id="SSF53850">
    <property type="entry name" value="Periplasmic binding protein-like II"/>
    <property type="match status" value="1"/>
</dbReference>
<sequence length="676" mass="77061">MTNISEISLQGCQPPTWSSIYPFKTNIVTLTLISVITHLEWTSVCIIYNKNTESDALELQQSLSVTGKYAVMYSMEEMTSSKIDDVLSRNTHASFMLNLTVLCSLDSCKSFLKQPFEYDRTNIWRNSLLHFSRWLVGIFDDKDLLILEDNHIPFDNVAVISFFSSGLKALENSHMLKKKQNPCSREADNCNWFPIYTLLWHQDRRGLSVVKSNGSTLTDNEIFPNAKFGFNKRKFLVSTIPSYPFVVLNNRTKTYTGITMDLLKHLSDGLNFTYDLIGPPDGNWGAEIGNGTWNGMVGQLQRKEVDMVATAFTVLSQREVVMDFTQPYYYESTSILIKKPDPDDKQWTKLLDPFSSTVFLCVGISVPSCALLLFLFEKYNPFYRKVKDKREIRELHQFSESVWYMYGSLLTHGGIHIAASTAGRTFLSCWWIFCIVIVATYSGNFVAVLSVTKETLPFEGIEGLVGQDMYKWGTIGGSGYETIFKNSKLPEREKFWDGVLKFSRSDPSVLRGDYDAHILKVLQGGYAFLWDDIPNEISVTNSCELAKISTDMFSTYAIGLPNNSPFEKIFTDGIILTLESGLIDLWMAKVWPQHRSCRESSLTSTKPIAIFDIQIAFYIIGGGICLAVLSLFAEYFKIKCQKCPQKQQRTRDEDDIQEKINYEQTNSRNKNTRTRI</sequence>
<reference evidence="19" key="1">
    <citation type="submission" date="2018-11" db="EMBL/GenBank/DDBJ databases">
        <authorList>
            <person name="Alioto T."/>
            <person name="Alioto T."/>
        </authorList>
    </citation>
    <scope>NUCLEOTIDE SEQUENCE</scope>
</reference>
<comment type="caution">
    <text evidence="19">The sequence shown here is derived from an EMBL/GenBank/DDBJ whole genome shotgun (WGS) entry which is preliminary data.</text>
</comment>
<dbReference type="AlphaFoldDB" id="A0A8B6FHV9"/>
<keyword evidence="20" id="KW-1185">Reference proteome</keyword>
<feature type="transmembrane region" description="Helical" evidence="16">
    <location>
        <begin position="430"/>
        <end position="451"/>
    </location>
</feature>
<evidence type="ECO:0000256" key="9">
    <source>
        <dbReference type="ARBA" id="ARBA00023180"/>
    </source>
</evidence>
<dbReference type="GO" id="GO:0005886">
    <property type="term" value="C:plasma membrane"/>
    <property type="evidence" value="ECO:0007669"/>
    <property type="project" value="UniProtKB-SubCell"/>
</dbReference>
<feature type="binding site" evidence="12">
    <location>
        <position position="531"/>
    </location>
    <ligand>
        <name>L-glutamate</name>
        <dbReference type="ChEBI" id="CHEBI:29985"/>
    </ligand>
</feature>
<feature type="compositionally biased region" description="Basic and acidic residues" evidence="15">
    <location>
        <begin position="649"/>
        <end position="661"/>
    </location>
</feature>
<keyword evidence="2" id="KW-0813">Transport</keyword>
<feature type="binding site" evidence="12">
    <location>
        <position position="313"/>
    </location>
    <ligand>
        <name>L-glutamate</name>
        <dbReference type="ChEBI" id="CHEBI:29985"/>
    </ligand>
</feature>
<dbReference type="PANTHER" id="PTHR42643:SF24">
    <property type="entry name" value="IONOTROPIC RECEPTOR 60A"/>
    <property type="match status" value="1"/>
</dbReference>
<feature type="transmembrane region" description="Helical" evidence="16">
    <location>
        <begin position="615"/>
        <end position="636"/>
    </location>
</feature>
<keyword evidence="10" id="KW-1071">Ligand-gated ion channel</keyword>
<keyword evidence="4 16" id="KW-0812">Transmembrane</keyword>
<dbReference type="InterPro" id="IPR001320">
    <property type="entry name" value="Iontro_rcpt_C"/>
</dbReference>
<dbReference type="PANTHER" id="PTHR42643">
    <property type="entry name" value="IONOTROPIC RECEPTOR 20A-RELATED"/>
    <property type="match status" value="1"/>
</dbReference>
<evidence type="ECO:0000256" key="5">
    <source>
        <dbReference type="ARBA" id="ARBA00022989"/>
    </source>
</evidence>
<evidence type="ECO:0000313" key="19">
    <source>
        <dbReference type="EMBL" id="VDI50439.1"/>
    </source>
</evidence>
<feature type="disulfide bond" evidence="14">
    <location>
        <begin position="543"/>
        <end position="597"/>
    </location>
</feature>
<dbReference type="SMART" id="SM00079">
    <property type="entry name" value="PBPe"/>
    <property type="match status" value="1"/>
</dbReference>
<gene>
    <name evidence="19" type="ORF">MGAL_10B012985</name>
</gene>
<dbReference type="Gene3D" id="1.10.287.70">
    <property type="match status" value="1"/>
</dbReference>
<feature type="transmembrane region" description="Helical" evidence="16">
    <location>
        <begin position="354"/>
        <end position="376"/>
    </location>
</feature>
<keyword evidence="9" id="KW-0325">Glycoprotein</keyword>
<keyword evidence="5 16" id="KW-1133">Transmembrane helix</keyword>